<protein>
    <recommendedName>
        <fullName evidence="3">Transcriptional regulator</fullName>
    </recommendedName>
</protein>
<evidence type="ECO:0000313" key="1">
    <source>
        <dbReference type="EMBL" id="MEA5523140.1"/>
    </source>
</evidence>
<organism evidence="1 2">
    <name type="scientific">Limnoraphis robusta CCNP1315</name>
    <dbReference type="NCBI Taxonomy" id="3110306"/>
    <lineage>
        <taxon>Bacteria</taxon>
        <taxon>Bacillati</taxon>
        <taxon>Cyanobacteriota</taxon>
        <taxon>Cyanophyceae</taxon>
        <taxon>Oscillatoriophycideae</taxon>
        <taxon>Oscillatoriales</taxon>
        <taxon>Sirenicapillariaceae</taxon>
        <taxon>Limnoraphis</taxon>
    </lineage>
</organism>
<evidence type="ECO:0000313" key="2">
    <source>
        <dbReference type="Proteomes" id="UP001301728"/>
    </source>
</evidence>
<accession>A0ABU5U811</accession>
<comment type="caution">
    <text evidence="1">The sequence shown here is derived from an EMBL/GenBank/DDBJ whole genome shotgun (WGS) entry which is preliminary data.</text>
</comment>
<reference evidence="1 2" key="1">
    <citation type="submission" date="2023-12" db="EMBL/GenBank/DDBJ databases">
        <title>Baltic Sea Cyanobacteria.</title>
        <authorList>
            <person name="Delbaje E."/>
            <person name="Fewer D.P."/>
            <person name="Shishido T.K."/>
        </authorList>
    </citation>
    <scope>NUCLEOTIDE SEQUENCE [LARGE SCALE GENOMIC DNA]</scope>
    <source>
        <strain evidence="1 2">CCNP 1315</strain>
    </source>
</reference>
<evidence type="ECO:0008006" key="3">
    <source>
        <dbReference type="Google" id="ProtNLM"/>
    </source>
</evidence>
<keyword evidence="2" id="KW-1185">Reference proteome</keyword>
<dbReference type="Proteomes" id="UP001301728">
    <property type="component" value="Unassembled WGS sequence"/>
</dbReference>
<gene>
    <name evidence="1" type="ORF">VB854_29835</name>
</gene>
<dbReference type="EMBL" id="JAYGHT010000201">
    <property type="protein sequence ID" value="MEA5523140.1"/>
    <property type="molecule type" value="Genomic_DNA"/>
</dbReference>
<name>A0ABU5U811_9CYAN</name>
<sequence>MSTMTYNETANSVTGEADAKARTRLLLTLWALGGIQAKVKKSELTSKVKQKRQGKKVGIYQGLYDELKTAGAIRIEKENQVPMVSMTETGKRMLVQALKEPEFEFEGTVVAARLANALVELIRQIDDIIPLPNSEESSEVEEDTPPQ</sequence>
<proteinExistence type="predicted"/>